<name>A0ACC1IXA1_9FUNG</name>
<accession>A0ACC1IXA1</accession>
<evidence type="ECO:0000313" key="1">
    <source>
        <dbReference type="EMBL" id="KAJ1902442.1"/>
    </source>
</evidence>
<organism evidence="1 2">
    <name type="scientific">Kickxella alabastrina</name>
    <dbReference type="NCBI Taxonomy" id="61397"/>
    <lineage>
        <taxon>Eukaryota</taxon>
        <taxon>Fungi</taxon>
        <taxon>Fungi incertae sedis</taxon>
        <taxon>Zoopagomycota</taxon>
        <taxon>Kickxellomycotina</taxon>
        <taxon>Kickxellomycetes</taxon>
        <taxon>Kickxellales</taxon>
        <taxon>Kickxellaceae</taxon>
        <taxon>Kickxella</taxon>
    </lineage>
</organism>
<comment type="caution">
    <text evidence="1">The sequence shown here is derived from an EMBL/GenBank/DDBJ whole genome shotgun (WGS) entry which is preliminary data.</text>
</comment>
<sequence length="140" mass="14756">MRVLLTIAIAATIASVASHPIGTRSLASPNHVNPLTSALHFEVVEHSGDNPNNVSRLSHTIVNDNANRVHSNVVQRVSIGDNNVVGQLNNNLVVQGVHGVVVTGTGNIIGNKENEQDDKKDNSKKGAENPKGSQPVPKSP</sequence>
<dbReference type="Proteomes" id="UP001150581">
    <property type="component" value="Unassembled WGS sequence"/>
</dbReference>
<keyword evidence="2" id="KW-1185">Reference proteome</keyword>
<proteinExistence type="predicted"/>
<reference evidence="1" key="1">
    <citation type="submission" date="2022-07" db="EMBL/GenBank/DDBJ databases">
        <title>Phylogenomic reconstructions and comparative analyses of Kickxellomycotina fungi.</title>
        <authorList>
            <person name="Reynolds N.K."/>
            <person name="Stajich J.E."/>
            <person name="Barry K."/>
            <person name="Grigoriev I.V."/>
            <person name="Crous P."/>
            <person name="Smith M.E."/>
        </authorList>
    </citation>
    <scope>NUCLEOTIDE SEQUENCE</scope>
    <source>
        <strain evidence="1">Benny 63K</strain>
    </source>
</reference>
<dbReference type="EMBL" id="JANBPG010000001">
    <property type="protein sequence ID" value="KAJ1902442.1"/>
    <property type="molecule type" value="Genomic_DNA"/>
</dbReference>
<protein>
    <submittedName>
        <fullName evidence="1">Uncharacterized protein</fullName>
    </submittedName>
</protein>
<evidence type="ECO:0000313" key="2">
    <source>
        <dbReference type="Proteomes" id="UP001150581"/>
    </source>
</evidence>
<gene>
    <name evidence="1" type="ORF">LPJ66_000053</name>
</gene>